<sequence length="267" mass="29861">MMELLIGHSPDPDDAFMFYALKKGLIKVPFTVREFLVDIETLNKLAVHCRIDITAVSTHAMAYIGSKYYILRVGASMGFKYGPVIVSNTAKPELVAVPGTYTTATLMVRLAMPNVKTVEIPFDRIMDAVKAGVVDAGALIHEGQITYERYGLKKVIDLGEWWYEETKLPTPLGLDVVRASLGIDMAKAVKEALLESIRYAMSHREEALTHAMKFSRGLNMSDTDRFVRMYVNDYTMDMGVDGEKAIRVLLEMGRESGLLPEVQLLFI</sequence>
<feature type="binding site" evidence="3">
    <location>
        <begin position="103"/>
        <end position="104"/>
    </location>
    <ligand>
        <name>substrate</name>
    </ligand>
</feature>
<organism evidence="4 5">
    <name type="scientific">Vulcanisaeta moutnovskia (strain 768-28)</name>
    <dbReference type="NCBI Taxonomy" id="985053"/>
    <lineage>
        <taxon>Archaea</taxon>
        <taxon>Thermoproteota</taxon>
        <taxon>Thermoprotei</taxon>
        <taxon>Thermoproteales</taxon>
        <taxon>Thermoproteaceae</taxon>
        <taxon>Vulcanisaeta</taxon>
    </lineage>
</organism>
<comment type="similarity">
    <text evidence="3">Belongs to the MqnA/MqnD family. MqnD subfamily.</text>
</comment>
<dbReference type="EC" id="4.1.99.29" evidence="3"/>
<evidence type="ECO:0000313" key="4">
    <source>
        <dbReference type="EMBL" id="ADY01560.1"/>
    </source>
</evidence>
<evidence type="ECO:0000313" key="5">
    <source>
        <dbReference type="Proteomes" id="UP000007485"/>
    </source>
</evidence>
<keyword evidence="2 3" id="KW-0456">Lyase</keyword>
<keyword evidence="5" id="KW-1185">Reference proteome</keyword>
<feature type="active site" description="Proton acceptor" evidence="3">
    <location>
        <position position="141"/>
    </location>
</feature>
<dbReference type="InterPro" id="IPR030869">
    <property type="entry name" value="MqnD"/>
</dbReference>
<dbReference type="eggNOG" id="arCOG00654">
    <property type="taxonomic scope" value="Archaea"/>
</dbReference>
<comment type="function">
    <text evidence="3">Catalyzes the conversion of cyclic dehypoxanthine futalosine (cyclic DHFL) into 1,4-dihydroxy-6-naphthoate, a step in the biosynthesis of menaquinone (MK, vitamin K2).</text>
</comment>
<evidence type="ECO:0000256" key="3">
    <source>
        <dbReference type="HAMAP-Rule" id="MF_00996"/>
    </source>
</evidence>
<dbReference type="Proteomes" id="UP000007485">
    <property type="component" value="Chromosome"/>
</dbReference>
<gene>
    <name evidence="3" type="primary">mqnD</name>
    <name evidence="4" type="ordered locus">VMUT_1355</name>
</gene>
<evidence type="ECO:0000256" key="1">
    <source>
        <dbReference type="ARBA" id="ARBA00022428"/>
    </source>
</evidence>
<proteinExistence type="inferred from homology"/>
<dbReference type="HAMAP" id="MF_00996">
    <property type="entry name" value="MqnD"/>
    <property type="match status" value="1"/>
</dbReference>
<keyword evidence="1 3" id="KW-0474">Menaquinone biosynthesis</keyword>
<dbReference type="PANTHER" id="PTHR37167:SF1">
    <property type="entry name" value="1,4-DIHYDROXY-6-NAPHTOATE SYNTHASE"/>
    <property type="match status" value="1"/>
</dbReference>
<accession>F0QSP3</accession>
<dbReference type="EMBL" id="CP002529">
    <property type="protein sequence ID" value="ADY01560.1"/>
    <property type="molecule type" value="Genomic_DNA"/>
</dbReference>
<dbReference type="GO" id="GO:0009234">
    <property type="term" value="P:menaquinone biosynthetic process"/>
    <property type="evidence" value="ECO:0007669"/>
    <property type="project" value="UniProtKB-UniRule"/>
</dbReference>
<comment type="pathway">
    <text evidence="3">Quinol/quinone metabolism; menaquinone biosynthesis.</text>
</comment>
<dbReference type="UniPathway" id="UPA00079"/>
<protein>
    <recommendedName>
        <fullName evidence="3">1,4-dihydroxy-6-naphtoate synthase</fullName>
        <ecNumber evidence="3">4.1.99.29</ecNumber>
    </recommendedName>
    <alternativeName>
        <fullName evidence="3">Menaquinone biosynthetic enzyme MqnD</fullName>
    </alternativeName>
</protein>
<dbReference type="PANTHER" id="PTHR37167">
    <property type="entry name" value="1,4-DIHYDROXY-6-NAPHTOATE SYNTHASE"/>
    <property type="match status" value="1"/>
</dbReference>
<dbReference type="InterPro" id="IPR003773">
    <property type="entry name" value="Menaquinone_biosynth"/>
</dbReference>
<comment type="catalytic activity">
    <reaction evidence="3">
        <text>cyclic dehypoxanthinylfutalosinate = 1,4-dihydroxy-6-naphthoate + dihydroxyacetone</text>
        <dbReference type="Rhea" id="RHEA:33087"/>
        <dbReference type="ChEBI" id="CHEBI:16016"/>
        <dbReference type="ChEBI" id="CHEBI:64254"/>
        <dbReference type="ChEBI" id="CHEBI:64270"/>
        <dbReference type="EC" id="4.1.99.29"/>
    </reaction>
</comment>
<dbReference type="AlphaFoldDB" id="F0QSP3"/>
<dbReference type="Pfam" id="PF02621">
    <property type="entry name" value="VitK2_biosynth"/>
    <property type="match status" value="1"/>
</dbReference>
<dbReference type="Gene3D" id="3.40.190.10">
    <property type="entry name" value="Periplasmic binding protein-like II"/>
    <property type="match status" value="2"/>
</dbReference>
<dbReference type="STRING" id="985053.VMUT_1355"/>
<name>F0QSP3_VULM7</name>
<dbReference type="SUPFAM" id="SSF53850">
    <property type="entry name" value="Periplasmic binding protein-like II"/>
    <property type="match status" value="1"/>
</dbReference>
<dbReference type="HOGENOM" id="CLU_070326_0_0_2"/>
<reference evidence="4 5" key="1">
    <citation type="journal article" date="2011" name="J. Bacteriol.">
        <title>Complete genome sequence of 'Vulcanisaeta moutnovskia' strain 768-28, a novel member of the hyperthermophilic crenarchaeal genus vulcanisaeta.</title>
        <authorList>
            <person name="Gumerov V.M."/>
            <person name="Mardanov A.V."/>
            <person name="Beletsky A.V."/>
            <person name="Prokofeva M.I."/>
            <person name="Bonch-Osmolovskaya E.A."/>
            <person name="Ravin N.V."/>
            <person name="Skryabin K.G."/>
        </authorList>
    </citation>
    <scope>NUCLEOTIDE SEQUENCE [LARGE SCALE GENOMIC DNA]</scope>
    <source>
        <strain evidence="4 5">768-28</strain>
    </source>
</reference>
<comment type="caution">
    <text evidence="3">Lacks conserved residue(s) required for the propagation of feature annotation.</text>
</comment>
<evidence type="ECO:0000256" key="2">
    <source>
        <dbReference type="ARBA" id="ARBA00023239"/>
    </source>
</evidence>
<dbReference type="GO" id="GO:0016830">
    <property type="term" value="F:carbon-carbon lyase activity"/>
    <property type="evidence" value="ECO:0007669"/>
    <property type="project" value="UniProtKB-UniRule"/>
</dbReference>
<dbReference type="KEGG" id="vmo:VMUT_1355"/>